<name>A0ABY8MH40_9SPIO</name>
<feature type="signal peptide" evidence="4">
    <location>
        <begin position="1"/>
        <end position="28"/>
    </location>
</feature>
<keyword evidence="4" id="KW-0732">Signal</keyword>
<accession>A0ABY8MH40</accession>
<dbReference type="Pfam" id="PF00182">
    <property type="entry name" value="Glyco_hydro_19"/>
    <property type="match status" value="1"/>
</dbReference>
<evidence type="ECO:0000313" key="6">
    <source>
        <dbReference type="EMBL" id="WGK69289.1"/>
    </source>
</evidence>
<organism evidence="6 7">
    <name type="scientific">Candidatus Haliotispira prima</name>
    <dbReference type="NCBI Taxonomy" id="3034016"/>
    <lineage>
        <taxon>Bacteria</taxon>
        <taxon>Pseudomonadati</taxon>
        <taxon>Spirochaetota</taxon>
        <taxon>Spirochaetia</taxon>
        <taxon>Spirochaetales</taxon>
        <taxon>Spirochaetaceae</taxon>
        <taxon>Candidatus Haliotispira</taxon>
    </lineage>
</organism>
<dbReference type="InterPro" id="IPR000726">
    <property type="entry name" value="Glyco_hydro_19_cat"/>
</dbReference>
<dbReference type="SUPFAM" id="SSF53955">
    <property type="entry name" value="Lysozyme-like"/>
    <property type="match status" value="2"/>
</dbReference>
<gene>
    <name evidence="6" type="ORF">P0082_00080</name>
</gene>
<sequence>MKAVKYSKWGLWCLTLTLVFFTSCSVLDEFIELGEKEIEEAKKGKDGEDGQKDKDKDKKEKDITEYTKKELENIKISTQTGYQNERAGAPARPTWIDTFRHYPELDFFGKGRYLLGWRKDPGDNAAAIATRFELFQITFRDPGKMAEDDKWGRLIQPDDIKDAVLIATTTNPVVVSTTGDVTLPADLIPADKYSTESSTSYPPRKFNLVLDSQYGYYAVKPGNAEYVGRQRVVAYKVRAYSKILATDDLGNDVMKEMYNDSPVVIVDYKAKRYAQVAGVQQLHEGMPGIKGTKGSPTGGGSPKHVPDTMTSLQDVRDKLGIPSSANFLGPWENRKLTGAAPIESLITESDFDALFPPNLRKTFHDLGGDYYTWENFVEASRYFPKFLGEGTTEDKYRELAAFLGNKSHETGDGWADLGSDRWKYGLVWIVELDALSNAGLSRQPTDRDVLYRAYFPHYEVAHNSYSPVKGKSYHGRGPVQLSWNYNYGMMSENMFGDPSILLENPDLVAREGLLGFASAIWFWMQPQRPKPSAHDVMVGNVKLTTPYTAPTDGDKGTARRHLSTSAGHDAAGNPVSYKDWRIPRGVEIGFGLTINIINGGLESNVPTDNRQARRIVFFSRYLDYFGRNKLGLSKALSPRVTDNDPVPAGIEDIMSQWATWRYVPADYNTGPENFPVGSFPSIITSRHMSSF</sequence>
<dbReference type="CDD" id="cd00325">
    <property type="entry name" value="chitinase_GH19"/>
    <property type="match status" value="1"/>
</dbReference>
<feature type="domain" description="Glycoside hydrolase family 19 catalytic" evidence="5">
    <location>
        <begin position="514"/>
        <end position="524"/>
    </location>
</feature>
<dbReference type="PROSITE" id="PS00774">
    <property type="entry name" value="CHITINASE_19_2"/>
    <property type="match status" value="1"/>
</dbReference>
<keyword evidence="7" id="KW-1185">Reference proteome</keyword>
<evidence type="ECO:0000256" key="3">
    <source>
        <dbReference type="SAM" id="MobiDB-lite"/>
    </source>
</evidence>
<dbReference type="RefSeq" id="WP_326927471.1">
    <property type="nucleotide sequence ID" value="NZ_CP123443.1"/>
</dbReference>
<dbReference type="PANTHER" id="PTHR22595:SF79">
    <property type="entry name" value="CHITINASE 12"/>
    <property type="match status" value="1"/>
</dbReference>
<dbReference type="InterPro" id="IPR023346">
    <property type="entry name" value="Lysozyme-like_dom_sf"/>
</dbReference>
<evidence type="ECO:0000256" key="2">
    <source>
        <dbReference type="ARBA" id="ARBA00023157"/>
    </source>
</evidence>
<keyword evidence="2" id="KW-1015">Disulfide bond</keyword>
<proteinExistence type="predicted"/>
<keyword evidence="1" id="KW-0611">Plant defense</keyword>
<reference evidence="6 7" key="1">
    <citation type="submission" date="2023-04" db="EMBL/GenBank/DDBJ databases">
        <title>Spirochaete genome identified in red abalone sample constitutes a novel genus.</title>
        <authorList>
            <person name="Sharma S.P."/>
            <person name="Purcell C.M."/>
            <person name="Hyde J.R."/>
            <person name="Severin A.J."/>
        </authorList>
    </citation>
    <scope>NUCLEOTIDE SEQUENCE [LARGE SCALE GENOMIC DNA]</scope>
    <source>
        <strain evidence="6 7">SP-2023</strain>
    </source>
</reference>
<dbReference type="Gene3D" id="1.10.530.10">
    <property type="match status" value="1"/>
</dbReference>
<dbReference type="PROSITE" id="PS51257">
    <property type="entry name" value="PROKAR_LIPOPROTEIN"/>
    <property type="match status" value="1"/>
</dbReference>
<evidence type="ECO:0000259" key="5">
    <source>
        <dbReference type="PROSITE" id="PS00774"/>
    </source>
</evidence>
<protein>
    <submittedName>
        <fullName evidence="6">Chitinase</fullName>
    </submittedName>
</protein>
<evidence type="ECO:0000256" key="1">
    <source>
        <dbReference type="ARBA" id="ARBA00022821"/>
    </source>
</evidence>
<feature type="region of interest" description="Disordered" evidence="3">
    <location>
        <begin position="548"/>
        <end position="570"/>
    </location>
</feature>
<dbReference type="Gene3D" id="3.30.20.10">
    <property type="entry name" value="Endochitinase, domain 2"/>
    <property type="match status" value="1"/>
</dbReference>
<dbReference type="EMBL" id="CP123443">
    <property type="protein sequence ID" value="WGK69289.1"/>
    <property type="molecule type" value="Genomic_DNA"/>
</dbReference>
<evidence type="ECO:0000256" key="4">
    <source>
        <dbReference type="SAM" id="SignalP"/>
    </source>
</evidence>
<feature type="region of interest" description="Disordered" evidence="3">
    <location>
        <begin position="285"/>
        <end position="304"/>
    </location>
</feature>
<evidence type="ECO:0000313" key="7">
    <source>
        <dbReference type="Proteomes" id="UP001228690"/>
    </source>
</evidence>
<dbReference type="Proteomes" id="UP001228690">
    <property type="component" value="Chromosome"/>
</dbReference>
<dbReference type="PANTHER" id="PTHR22595">
    <property type="entry name" value="CHITINASE-RELATED"/>
    <property type="match status" value="1"/>
</dbReference>
<feature type="chain" id="PRO_5046723087" evidence="4">
    <location>
        <begin position="29"/>
        <end position="691"/>
    </location>
</feature>